<evidence type="ECO:0000256" key="2">
    <source>
        <dbReference type="ARBA" id="ARBA00022485"/>
    </source>
</evidence>
<name>A0ABT0C1W1_9BACT</name>
<dbReference type="InterPro" id="IPR007197">
    <property type="entry name" value="rSAM"/>
</dbReference>
<dbReference type="NCBIfam" id="TIGR04133">
    <property type="entry name" value="rSAM_w_lipo"/>
    <property type="match status" value="1"/>
</dbReference>
<evidence type="ECO:0000256" key="6">
    <source>
        <dbReference type="ARBA" id="ARBA00023014"/>
    </source>
</evidence>
<evidence type="ECO:0000313" key="9">
    <source>
        <dbReference type="Proteomes" id="UP001165444"/>
    </source>
</evidence>
<organism evidence="8 9">
    <name type="scientific">Parabacteroides faecalis</name>
    <dbReference type="NCBI Taxonomy" id="2924040"/>
    <lineage>
        <taxon>Bacteria</taxon>
        <taxon>Pseudomonadati</taxon>
        <taxon>Bacteroidota</taxon>
        <taxon>Bacteroidia</taxon>
        <taxon>Bacteroidales</taxon>
        <taxon>Tannerellaceae</taxon>
        <taxon>Parabacteroides</taxon>
    </lineage>
</organism>
<evidence type="ECO:0000256" key="5">
    <source>
        <dbReference type="ARBA" id="ARBA00023004"/>
    </source>
</evidence>
<feature type="domain" description="Radical SAM core" evidence="7">
    <location>
        <begin position="26"/>
        <end position="250"/>
    </location>
</feature>
<dbReference type="SUPFAM" id="SSF102114">
    <property type="entry name" value="Radical SAM enzymes"/>
    <property type="match status" value="1"/>
</dbReference>
<accession>A0ABT0C1W1</accession>
<sequence length="361" mass="41814">MKQQIDLRKRLGLEIFRKIHQNRIKLHELKTLFWECTLRCNVACRHCGSDCRVSSAFPDMPVADFLRVVDEITPHVNPHEVLVIFTGGEALVRKDIESCGIELYRRGFPWGIVSNGLYLDRKRLDSLLASGLHAATISLDGFEKEHNWLRRHPHSFEKAVQAIRMLAEEQEIIWDVVTCVNRQNISYLPQFKDFLVSIGVKRWRIFTIFPVGRAATMPELQLDNRQFVSVLDFIRQCRQEGVIRASYGCEGFLGNYEGEVRDGFYECHAGISVASVLIDGSISGCPSIRSNFHQGNIYQDHFMDVWNNRFEAYRDRSWAKQGICADCKMFRYCEGNGMHLHDEEKKLLVCHYHRIQGQTED</sequence>
<evidence type="ECO:0000313" key="8">
    <source>
        <dbReference type="EMBL" id="MCJ2380981.1"/>
    </source>
</evidence>
<dbReference type="Gene3D" id="3.20.20.70">
    <property type="entry name" value="Aldolase class I"/>
    <property type="match status" value="1"/>
</dbReference>
<keyword evidence="9" id="KW-1185">Reference proteome</keyword>
<dbReference type="SFLD" id="SFLDS00029">
    <property type="entry name" value="Radical_SAM"/>
    <property type="match status" value="1"/>
</dbReference>
<evidence type="ECO:0000256" key="3">
    <source>
        <dbReference type="ARBA" id="ARBA00022691"/>
    </source>
</evidence>
<dbReference type="InterPro" id="IPR026404">
    <property type="entry name" value="rSAM_w_lipo"/>
</dbReference>
<dbReference type="InterPro" id="IPR050377">
    <property type="entry name" value="Radical_SAM_PqqE_MftC-like"/>
</dbReference>
<comment type="caution">
    <text evidence="8">The sequence shown here is derived from an EMBL/GenBank/DDBJ whole genome shotgun (WGS) entry which is preliminary data.</text>
</comment>
<protein>
    <submittedName>
        <fullName evidence="8">TIGR04133 family radical SAM/SPASM protein</fullName>
    </submittedName>
</protein>
<dbReference type="SFLD" id="SFLDG01386">
    <property type="entry name" value="main_SPASM_domain-containing"/>
    <property type="match status" value="1"/>
</dbReference>
<dbReference type="InterPro" id="IPR023885">
    <property type="entry name" value="4Fe4S-binding_SPASM_dom"/>
</dbReference>
<gene>
    <name evidence="8" type="ORF">MUN53_10220</name>
</gene>
<dbReference type="PANTHER" id="PTHR11228">
    <property type="entry name" value="RADICAL SAM DOMAIN PROTEIN"/>
    <property type="match status" value="1"/>
</dbReference>
<dbReference type="SFLD" id="SFLDG01067">
    <property type="entry name" value="SPASM/twitch_domain_containing"/>
    <property type="match status" value="1"/>
</dbReference>
<dbReference type="Proteomes" id="UP001165444">
    <property type="component" value="Unassembled WGS sequence"/>
</dbReference>
<dbReference type="RefSeq" id="WP_243325330.1">
    <property type="nucleotide sequence ID" value="NZ_JAKZMM010000024.1"/>
</dbReference>
<dbReference type="InterPro" id="IPR017200">
    <property type="entry name" value="PqqE-like"/>
</dbReference>
<dbReference type="Pfam" id="PF04055">
    <property type="entry name" value="Radical_SAM"/>
    <property type="match status" value="1"/>
</dbReference>
<keyword evidence="5" id="KW-0408">Iron</keyword>
<keyword evidence="6" id="KW-0411">Iron-sulfur</keyword>
<dbReference type="NCBIfam" id="TIGR04085">
    <property type="entry name" value="rSAM_more_4Fe4S"/>
    <property type="match status" value="1"/>
</dbReference>
<dbReference type="InterPro" id="IPR013785">
    <property type="entry name" value="Aldolase_TIM"/>
</dbReference>
<proteinExistence type="predicted"/>
<evidence type="ECO:0000259" key="7">
    <source>
        <dbReference type="PROSITE" id="PS51918"/>
    </source>
</evidence>
<keyword evidence="2" id="KW-0004">4Fe-4S</keyword>
<keyword evidence="4" id="KW-0479">Metal-binding</keyword>
<comment type="cofactor">
    <cofactor evidence="1">
        <name>[4Fe-4S] cluster</name>
        <dbReference type="ChEBI" id="CHEBI:49883"/>
    </cofactor>
</comment>
<dbReference type="PIRSF" id="PIRSF037420">
    <property type="entry name" value="PQQ_syn_pqqE"/>
    <property type="match status" value="1"/>
</dbReference>
<evidence type="ECO:0000256" key="4">
    <source>
        <dbReference type="ARBA" id="ARBA00022723"/>
    </source>
</evidence>
<dbReference type="CDD" id="cd01335">
    <property type="entry name" value="Radical_SAM"/>
    <property type="match status" value="1"/>
</dbReference>
<keyword evidence="3" id="KW-0949">S-adenosyl-L-methionine</keyword>
<dbReference type="PROSITE" id="PS51918">
    <property type="entry name" value="RADICAL_SAM"/>
    <property type="match status" value="1"/>
</dbReference>
<dbReference type="InterPro" id="IPR058240">
    <property type="entry name" value="rSAM_sf"/>
</dbReference>
<reference evidence="8 9" key="1">
    <citation type="submission" date="2022-03" db="EMBL/GenBank/DDBJ databases">
        <title>Parabacteroides sp. nov. isolated from swine feces.</title>
        <authorList>
            <person name="Bak J.E."/>
        </authorList>
    </citation>
    <scope>NUCLEOTIDE SEQUENCE [LARGE SCALE GENOMIC DNA]</scope>
    <source>
        <strain evidence="8 9">AGMB00274</strain>
    </source>
</reference>
<dbReference type="PANTHER" id="PTHR11228:SF7">
    <property type="entry name" value="PQQA PEPTIDE CYCLASE"/>
    <property type="match status" value="1"/>
</dbReference>
<dbReference type="EMBL" id="JAKZMM010000024">
    <property type="protein sequence ID" value="MCJ2380981.1"/>
    <property type="molecule type" value="Genomic_DNA"/>
</dbReference>
<evidence type="ECO:0000256" key="1">
    <source>
        <dbReference type="ARBA" id="ARBA00001966"/>
    </source>
</evidence>
<dbReference type="Pfam" id="PF13186">
    <property type="entry name" value="SPASM"/>
    <property type="match status" value="1"/>
</dbReference>